<keyword evidence="3 5" id="KW-0645">Protease</keyword>
<dbReference type="InterPro" id="IPR000223">
    <property type="entry name" value="Pept_S26A_signal_pept_1"/>
</dbReference>
<dbReference type="PRINTS" id="PR00727">
    <property type="entry name" value="LEADERPTASE"/>
</dbReference>
<sequence>MVALALGLAASLQPAAAMPLFNIPSTSMMPTLQAGEVILAVPLTAPPQRGDIVVYTMDDQSWLGRVIAFAGESVELRHGQIFIDGTALPQTPLADAIEDGCPDFLQPDATCTFLRETMPDGRSYAIIDSLPDSMVDTMPAQRVPKGSVFIMADNRDNAVDSRLPQHGAVAVSAILGMVQNVVVSAHLGTGADRLAGFPEAR</sequence>
<dbReference type="Gene3D" id="2.10.109.10">
    <property type="entry name" value="Umud Fragment, subunit A"/>
    <property type="match status" value="1"/>
</dbReference>
<dbReference type="InterPro" id="IPR019756">
    <property type="entry name" value="Pept_S26A_signal_pept_1_Ser-AS"/>
</dbReference>
<evidence type="ECO:0000259" key="7">
    <source>
        <dbReference type="Pfam" id="PF10502"/>
    </source>
</evidence>
<reference evidence="8" key="2">
    <citation type="submission" date="2023-01" db="EMBL/GenBank/DDBJ databases">
        <title>Draft genome sequence of Devosia yakushimensis strain NBRC 103855.</title>
        <authorList>
            <person name="Sun Q."/>
            <person name="Mori K."/>
        </authorList>
    </citation>
    <scope>NUCLEOTIDE SEQUENCE</scope>
    <source>
        <strain evidence="8">NBRC 103855</strain>
    </source>
</reference>
<comment type="catalytic activity">
    <reaction evidence="5">
        <text>Cleavage of hydrophobic, N-terminal signal or leader sequences from secreted and periplasmic proteins.</text>
        <dbReference type="EC" id="3.4.21.89"/>
    </reaction>
</comment>
<dbReference type="Proteomes" id="UP001161406">
    <property type="component" value="Unassembled WGS sequence"/>
</dbReference>
<keyword evidence="4 5" id="KW-0378">Hydrolase</keyword>
<accession>A0ABQ5U9P3</accession>
<comment type="caution">
    <text evidence="8">The sequence shown here is derived from an EMBL/GenBank/DDBJ whole genome shotgun (WGS) entry which is preliminary data.</text>
</comment>
<feature type="signal peptide" evidence="6">
    <location>
        <begin position="1"/>
        <end position="17"/>
    </location>
</feature>
<dbReference type="Pfam" id="PF10502">
    <property type="entry name" value="Peptidase_S26"/>
    <property type="match status" value="1"/>
</dbReference>
<evidence type="ECO:0000256" key="6">
    <source>
        <dbReference type="SAM" id="SignalP"/>
    </source>
</evidence>
<dbReference type="PANTHER" id="PTHR43390:SF1">
    <property type="entry name" value="CHLOROPLAST PROCESSING PEPTIDASE"/>
    <property type="match status" value="1"/>
</dbReference>
<dbReference type="EC" id="3.4.21.89" evidence="5"/>
<dbReference type="RefSeq" id="WP_284387790.1">
    <property type="nucleotide sequence ID" value="NZ_BSNG01000001.1"/>
</dbReference>
<dbReference type="PROSITE" id="PS00501">
    <property type="entry name" value="SPASE_I_1"/>
    <property type="match status" value="1"/>
</dbReference>
<feature type="domain" description="Peptidase S26" evidence="7">
    <location>
        <begin position="3"/>
        <end position="181"/>
    </location>
</feature>
<dbReference type="PANTHER" id="PTHR43390">
    <property type="entry name" value="SIGNAL PEPTIDASE I"/>
    <property type="match status" value="1"/>
</dbReference>
<protein>
    <recommendedName>
        <fullName evidence="2 5">Signal peptidase I</fullName>
        <ecNumber evidence="5">3.4.21.89</ecNumber>
    </recommendedName>
</protein>
<evidence type="ECO:0000256" key="3">
    <source>
        <dbReference type="ARBA" id="ARBA00022670"/>
    </source>
</evidence>
<keyword evidence="9" id="KW-1185">Reference proteome</keyword>
<reference evidence="8" key="1">
    <citation type="journal article" date="2014" name="Int. J. Syst. Evol. Microbiol.">
        <title>Complete genome of a new Firmicutes species belonging to the dominant human colonic microbiota ('Ruminococcus bicirculans') reveals two chromosomes and a selective capacity to utilize plant glucans.</title>
        <authorList>
            <consortium name="NISC Comparative Sequencing Program"/>
            <person name="Wegmann U."/>
            <person name="Louis P."/>
            <person name="Goesmann A."/>
            <person name="Henrissat B."/>
            <person name="Duncan S.H."/>
            <person name="Flint H.J."/>
        </authorList>
    </citation>
    <scope>NUCLEOTIDE SEQUENCE</scope>
    <source>
        <strain evidence="8">NBRC 103855</strain>
    </source>
</reference>
<evidence type="ECO:0000313" key="9">
    <source>
        <dbReference type="Proteomes" id="UP001161406"/>
    </source>
</evidence>
<dbReference type="SUPFAM" id="SSF51306">
    <property type="entry name" value="LexA/Signal peptidase"/>
    <property type="match status" value="1"/>
</dbReference>
<dbReference type="CDD" id="cd06530">
    <property type="entry name" value="S26_SPase_I"/>
    <property type="match status" value="1"/>
</dbReference>
<evidence type="ECO:0000256" key="2">
    <source>
        <dbReference type="ARBA" id="ARBA00019232"/>
    </source>
</evidence>
<gene>
    <name evidence="8" type="ORF">GCM10007913_06100</name>
</gene>
<comment type="subcellular location">
    <subcellularLocation>
        <location evidence="5">Membrane</location>
        <topology evidence="5">Single-pass type II membrane protein</topology>
    </subcellularLocation>
</comment>
<name>A0ABQ5U9P3_9HYPH</name>
<evidence type="ECO:0000256" key="5">
    <source>
        <dbReference type="RuleBase" id="RU362042"/>
    </source>
</evidence>
<feature type="chain" id="PRO_5045237794" description="Signal peptidase I" evidence="6">
    <location>
        <begin position="18"/>
        <end position="201"/>
    </location>
</feature>
<dbReference type="InterPro" id="IPR019533">
    <property type="entry name" value="Peptidase_S26"/>
</dbReference>
<keyword evidence="6" id="KW-0732">Signal</keyword>
<evidence type="ECO:0000256" key="1">
    <source>
        <dbReference type="ARBA" id="ARBA00009370"/>
    </source>
</evidence>
<comment type="similarity">
    <text evidence="1 5">Belongs to the peptidase S26 family.</text>
</comment>
<evidence type="ECO:0000256" key="4">
    <source>
        <dbReference type="ARBA" id="ARBA00022801"/>
    </source>
</evidence>
<organism evidence="8 9">
    <name type="scientific">Devosia yakushimensis</name>
    <dbReference type="NCBI Taxonomy" id="470028"/>
    <lineage>
        <taxon>Bacteria</taxon>
        <taxon>Pseudomonadati</taxon>
        <taxon>Pseudomonadota</taxon>
        <taxon>Alphaproteobacteria</taxon>
        <taxon>Hyphomicrobiales</taxon>
        <taxon>Devosiaceae</taxon>
        <taxon>Devosia</taxon>
    </lineage>
</organism>
<evidence type="ECO:0000313" key="8">
    <source>
        <dbReference type="EMBL" id="GLQ08678.1"/>
    </source>
</evidence>
<dbReference type="NCBIfam" id="TIGR02227">
    <property type="entry name" value="sigpep_I_bact"/>
    <property type="match status" value="1"/>
</dbReference>
<dbReference type="InterPro" id="IPR036286">
    <property type="entry name" value="LexA/Signal_pep-like_sf"/>
</dbReference>
<dbReference type="EMBL" id="BSNG01000001">
    <property type="protein sequence ID" value="GLQ08678.1"/>
    <property type="molecule type" value="Genomic_DNA"/>
</dbReference>
<proteinExistence type="inferred from homology"/>